<evidence type="ECO:0000256" key="2">
    <source>
        <dbReference type="ARBA" id="ARBA00006464"/>
    </source>
</evidence>
<gene>
    <name evidence="10" type="ORF">ENX07_05840</name>
</gene>
<sequence>MRKLVSALIFLLGDFLFLSLSFSLAFLLRREIFSNLFLSSYTYPFSVFSSRFYFFFLLAFIFTYEGLYTKIYPPEEELRRIWRGLSIFFLAVLGFAFFTRIGGFSRFVVISAFLLSLILLSFERWILKTFLIQVGLWGRRLSLIGEPELVAKVRRELLRDKGGGVIIRENGEKEEGIIIAQREIKSDDLTPYSPPAVKEVFLFTDEPFFATHQAEIERMGTLLFIRLKYNLLSPVNLFLKRVLELLLAAFLFLLSLPFFLLIAILVKLTSRGSVFFKQKRIGEGGKIFFCWKFRTMEGEMIEEKELSGEELMQLKGYEVGKMRGDEKRLTRIGRFLRRTSLDELPQFFNLFTGEMALIGPRPYLPEELAHAGRYYSIITKVKPGITGLWQISGRADLSFEERFLLDEYYVKNWSLWLDLYIFLRTFWVILRGKGAY</sequence>
<dbReference type="GO" id="GO:0005886">
    <property type="term" value="C:plasma membrane"/>
    <property type="evidence" value="ECO:0007669"/>
    <property type="project" value="UniProtKB-SubCell"/>
</dbReference>
<keyword evidence="6 8" id="KW-1133">Transmembrane helix</keyword>
<feature type="transmembrane region" description="Helical" evidence="8">
    <location>
        <begin position="104"/>
        <end position="122"/>
    </location>
</feature>
<feature type="transmembrane region" description="Helical" evidence="8">
    <location>
        <begin position="245"/>
        <end position="266"/>
    </location>
</feature>
<protein>
    <recommendedName>
        <fullName evidence="9">Bacterial sugar transferase domain-containing protein</fullName>
    </recommendedName>
</protein>
<feature type="domain" description="Bacterial sugar transferase" evidence="9">
    <location>
        <begin position="240"/>
        <end position="430"/>
    </location>
</feature>
<evidence type="ECO:0000256" key="8">
    <source>
        <dbReference type="SAM" id="Phobius"/>
    </source>
</evidence>
<dbReference type="EMBL" id="DTMQ01000039">
    <property type="protein sequence ID" value="HGE99572.1"/>
    <property type="molecule type" value="Genomic_DNA"/>
</dbReference>
<evidence type="ECO:0000256" key="1">
    <source>
        <dbReference type="ARBA" id="ARBA00004236"/>
    </source>
</evidence>
<organism evidence="10">
    <name type="scientific">candidate division WOR-3 bacterium</name>
    <dbReference type="NCBI Taxonomy" id="2052148"/>
    <lineage>
        <taxon>Bacteria</taxon>
        <taxon>Bacteria division WOR-3</taxon>
    </lineage>
</organism>
<proteinExistence type="inferred from homology"/>
<reference evidence="10" key="1">
    <citation type="journal article" date="2020" name="mSystems">
        <title>Genome- and Community-Level Interaction Insights into Carbon Utilization and Element Cycling Functions of Hydrothermarchaeota in Hydrothermal Sediment.</title>
        <authorList>
            <person name="Zhou Z."/>
            <person name="Liu Y."/>
            <person name="Xu W."/>
            <person name="Pan J."/>
            <person name="Luo Z.H."/>
            <person name="Li M."/>
        </authorList>
    </citation>
    <scope>NUCLEOTIDE SEQUENCE [LARGE SCALE GENOMIC DNA]</scope>
    <source>
        <strain evidence="10">SpSt-906</strain>
    </source>
</reference>
<keyword evidence="7 8" id="KW-0472">Membrane</keyword>
<comment type="caution">
    <text evidence="10">The sequence shown here is derived from an EMBL/GenBank/DDBJ whole genome shotgun (WGS) entry which is preliminary data.</text>
</comment>
<comment type="subcellular location">
    <subcellularLocation>
        <location evidence="1">Cell membrane</location>
    </subcellularLocation>
</comment>
<keyword evidence="4" id="KW-0808">Transferase</keyword>
<dbReference type="InterPro" id="IPR003362">
    <property type="entry name" value="Bact_transf"/>
</dbReference>
<dbReference type="Pfam" id="PF02397">
    <property type="entry name" value="Bac_transf"/>
    <property type="match status" value="1"/>
</dbReference>
<feature type="transmembrane region" description="Helical" evidence="8">
    <location>
        <begin position="48"/>
        <end position="68"/>
    </location>
</feature>
<evidence type="ECO:0000313" key="10">
    <source>
        <dbReference type="EMBL" id="HGE99572.1"/>
    </source>
</evidence>
<comment type="similarity">
    <text evidence="2">Belongs to the bacterial sugar transferase family.</text>
</comment>
<evidence type="ECO:0000256" key="5">
    <source>
        <dbReference type="ARBA" id="ARBA00022692"/>
    </source>
</evidence>
<evidence type="ECO:0000259" key="9">
    <source>
        <dbReference type="Pfam" id="PF02397"/>
    </source>
</evidence>
<accession>A0A7C3YTL0</accession>
<feature type="transmembrane region" description="Helical" evidence="8">
    <location>
        <begin position="7"/>
        <end position="28"/>
    </location>
</feature>
<evidence type="ECO:0000256" key="3">
    <source>
        <dbReference type="ARBA" id="ARBA00022475"/>
    </source>
</evidence>
<evidence type="ECO:0000256" key="7">
    <source>
        <dbReference type="ARBA" id="ARBA00023136"/>
    </source>
</evidence>
<dbReference type="PANTHER" id="PTHR30576:SF4">
    <property type="entry name" value="UNDECAPRENYL-PHOSPHATE GALACTOSE PHOSPHOTRANSFERASE"/>
    <property type="match status" value="1"/>
</dbReference>
<evidence type="ECO:0000256" key="4">
    <source>
        <dbReference type="ARBA" id="ARBA00022679"/>
    </source>
</evidence>
<feature type="transmembrane region" description="Helical" evidence="8">
    <location>
        <begin position="80"/>
        <end position="98"/>
    </location>
</feature>
<dbReference type="PANTHER" id="PTHR30576">
    <property type="entry name" value="COLANIC BIOSYNTHESIS UDP-GLUCOSE LIPID CARRIER TRANSFERASE"/>
    <property type="match status" value="1"/>
</dbReference>
<keyword evidence="5 8" id="KW-0812">Transmembrane</keyword>
<keyword evidence="3" id="KW-1003">Cell membrane</keyword>
<dbReference type="AlphaFoldDB" id="A0A7C3YTL0"/>
<name>A0A7C3YTL0_UNCW3</name>
<evidence type="ECO:0000256" key="6">
    <source>
        <dbReference type="ARBA" id="ARBA00022989"/>
    </source>
</evidence>
<dbReference type="GO" id="GO:0016780">
    <property type="term" value="F:phosphotransferase activity, for other substituted phosphate groups"/>
    <property type="evidence" value="ECO:0007669"/>
    <property type="project" value="TreeGrafter"/>
</dbReference>